<evidence type="ECO:0000313" key="1">
    <source>
        <dbReference type="EMBL" id="VDH06568.1"/>
    </source>
</evidence>
<reference evidence="1 2" key="1">
    <citation type="submission" date="2018-11" db="EMBL/GenBank/DDBJ databases">
        <authorList>
            <consortium name="Pathogen Informatics"/>
        </authorList>
    </citation>
    <scope>NUCLEOTIDE SEQUENCE [LARGE SCALE GENOMIC DNA]</scope>
    <source>
        <strain evidence="1 2">NCTC12929</strain>
    </source>
</reference>
<sequence length="33" mass="3660">MKNNVINIEQLETRLETAEMAGASCKIIIVVDL</sequence>
<accession>A0A7Z8YQA6</accession>
<organism evidence="1 2">
    <name type="scientific">Bergeyella zoohelcum</name>
    <dbReference type="NCBI Taxonomy" id="1015"/>
    <lineage>
        <taxon>Bacteria</taxon>
        <taxon>Pseudomonadati</taxon>
        <taxon>Bacteroidota</taxon>
        <taxon>Flavobacteriia</taxon>
        <taxon>Flavobacteriales</taxon>
        <taxon>Weeksellaceae</taxon>
        <taxon>Bergeyella</taxon>
    </lineage>
</organism>
<evidence type="ECO:0000313" key="2">
    <source>
        <dbReference type="Proteomes" id="UP000270205"/>
    </source>
</evidence>
<gene>
    <name evidence="1" type="ORF">NCTC12929_02225</name>
</gene>
<dbReference type="EMBL" id="UYIV01000002">
    <property type="protein sequence ID" value="VDH06568.1"/>
    <property type="molecule type" value="Genomic_DNA"/>
</dbReference>
<name>A0A7Z8YQA6_9FLAO</name>
<dbReference type="Proteomes" id="UP000270205">
    <property type="component" value="Unassembled WGS sequence"/>
</dbReference>
<comment type="caution">
    <text evidence="1">The sequence shown here is derived from an EMBL/GenBank/DDBJ whole genome shotgun (WGS) entry which is preliminary data.</text>
</comment>
<dbReference type="AlphaFoldDB" id="A0A7Z8YQA6"/>
<proteinExistence type="predicted"/>
<protein>
    <submittedName>
        <fullName evidence="1">Uncharacterized protein</fullName>
    </submittedName>
</protein>